<evidence type="ECO:0000313" key="2">
    <source>
        <dbReference type="Proteomes" id="UP000016923"/>
    </source>
</evidence>
<dbReference type="VEuPathDB" id="FungiDB:F503_06579"/>
<reference evidence="1 2" key="1">
    <citation type="journal article" date="2013" name="BMC Genomics">
        <title>The genome and transcriptome of the pine saprophyte Ophiostoma piceae, and a comparison with the bark beetle-associated pine pathogen Grosmannia clavigera.</title>
        <authorList>
            <person name="Haridas S."/>
            <person name="Wang Y."/>
            <person name="Lim L."/>
            <person name="Massoumi Alamouti S."/>
            <person name="Jackman S."/>
            <person name="Docking R."/>
            <person name="Robertson G."/>
            <person name="Birol I."/>
            <person name="Bohlmann J."/>
            <person name="Breuil C."/>
        </authorList>
    </citation>
    <scope>NUCLEOTIDE SEQUENCE [LARGE SCALE GENOMIC DNA]</scope>
    <source>
        <strain evidence="1 2">UAMH 11346</strain>
    </source>
</reference>
<protein>
    <submittedName>
        <fullName evidence="1">Uncharacterized protein</fullName>
    </submittedName>
</protein>
<organism evidence="1 2">
    <name type="scientific">Ophiostoma piceae (strain UAMH 11346)</name>
    <name type="common">Sap stain fungus</name>
    <dbReference type="NCBI Taxonomy" id="1262450"/>
    <lineage>
        <taxon>Eukaryota</taxon>
        <taxon>Fungi</taxon>
        <taxon>Dikarya</taxon>
        <taxon>Ascomycota</taxon>
        <taxon>Pezizomycotina</taxon>
        <taxon>Sordariomycetes</taxon>
        <taxon>Sordariomycetidae</taxon>
        <taxon>Ophiostomatales</taxon>
        <taxon>Ophiostomataceae</taxon>
        <taxon>Ophiostoma</taxon>
    </lineage>
</organism>
<dbReference type="Proteomes" id="UP000016923">
    <property type="component" value="Unassembled WGS sequence"/>
</dbReference>
<proteinExistence type="predicted"/>
<dbReference type="eggNOG" id="ENOG502T5QC">
    <property type="taxonomic scope" value="Eukaryota"/>
</dbReference>
<dbReference type="EMBL" id="KE148176">
    <property type="protein sequence ID" value="EPE02603.1"/>
    <property type="molecule type" value="Genomic_DNA"/>
</dbReference>
<dbReference type="AlphaFoldDB" id="S3C8R9"/>
<gene>
    <name evidence="1" type="ORF">F503_06579</name>
</gene>
<dbReference type="OrthoDB" id="4358016at2759"/>
<dbReference type="HOGENOM" id="CLU_1741119_0_0_1"/>
<accession>S3C8R9</accession>
<evidence type="ECO:0000313" key="1">
    <source>
        <dbReference type="EMBL" id="EPE02603.1"/>
    </source>
</evidence>
<name>S3C8R9_OPHP1</name>
<sequence>MVTSDVQRDTIRQCLKAVREYTNHGNDFILVGGAGGILSGSNRTTSDMDLLLAAHVDPHQFQEQILCINGFSAPGGFLTFHGPVSMTIDFLKSTVLEKTYEDIAEHTFQDNGVALLNPDVALAIKLHCYHRRADDENGVRKKKSDFEDIV</sequence>
<keyword evidence="2" id="KW-1185">Reference proteome</keyword>